<keyword evidence="3" id="KW-1185">Reference proteome</keyword>
<evidence type="ECO:0000256" key="1">
    <source>
        <dbReference type="SAM" id="MobiDB-lite"/>
    </source>
</evidence>
<feature type="region of interest" description="Disordered" evidence="1">
    <location>
        <begin position="51"/>
        <end position="72"/>
    </location>
</feature>
<proteinExistence type="predicted"/>
<evidence type="ECO:0000313" key="3">
    <source>
        <dbReference type="Proteomes" id="UP001161247"/>
    </source>
</evidence>
<evidence type="ECO:0000313" key="2">
    <source>
        <dbReference type="EMBL" id="CAI9088775.1"/>
    </source>
</evidence>
<reference evidence="2" key="1">
    <citation type="submission" date="2023-03" db="EMBL/GenBank/DDBJ databases">
        <authorList>
            <person name="Julca I."/>
        </authorList>
    </citation>
    <scope>NUCLEOTIDE SEQUENCE</scope>
</reference>
<organism evidence="2 3">
    <name type="scientific">Oldenlandia corymbosa var. corymbosa</name>
    <dbReference type="NCBI Taxonomy" id="529605"/>
    <lineage>
        <taxon>Eukaryota</taxon>
        <taxon>Viridiplantae</taxon>
        <taxon>Streptophyta</taxon>
        <taxon>Embryophyta</taxon>
        <taxon>Tracheophyta</taxon>
        <taxon>Spermatophyta</taxon>
        <taxon>Magnoliopsida</taxon>
        <taxon>eudicotyledons</taxon>
        <taxon>Gunneridae</taxon>
        <taxon>Pentapetalae</taxon>
        <taxon>asterids</taxon>
        <taxon>lamiids</taxon>
        <taxon>Gentianales</taxon>
        <taxon>Rubiaceae</taxon>
        <taxon>Rubioideae</taxon>
        <taxon>Spermacoceae</taxon>
        <taxon>Hedyotis-Oldenlandia complex</taxon>
        <taxon>Oldenlandia</taxon>
    </lineage>
</organism>
<accession>A0AAV1BZV9</accession>
<sequence>MERGKEGSTLTKITIKHMEVIISRRRVQLEAEIWFGLLFVQVVCGWDSDQSVEKQEPSGNRVSNGAHARRSQHMESRLVGEGRLVTSAIHGELSIVDLRFMDARIKLLCLTNANLKLIIGIGSSFGNSVPLRINSFAALELVICLRIIVMIKAGEV</sequence>
<dbReference type="Proteomes" id="UP001161247">
    <property type="component" value="Chromosome 1"/>
</dbReference>
<gene>
    <name evidence="2" type="ORF">OLC1_LOCUS1271</name>
</gene>
<name>A0AAV1BZV9_OLDCO</name>
<protein>
    <submittedName>
        <fullName evidence="2">OLC1v1023199C1</fullName>
    </submittedName>
</protein>
<dbReference type="EMBL" id="OX459118">
    <property type="protein sequence ID" value="CAI9088775.1"/>
    <property type="molecule type" value="Genomic_DNA"/>
</dbReference>
<dbReference type="AlphaFoldDB" id="A0AAV1BZV9"/>